<feature type="compositionally biased region" description="Polar residues" evidence="1">
    <location>
        <begin position="148"/>
        <end position="162"/>
    </location>
</feature>
<feature type="region of interest" description="Disordered" evidence="1">
    <location>
        <begin position="1"/>
        <end position="45"/>
    </location>
</feature>
<evidence type="ECO:0000313" key="3">
    <source>
        <dbReference type="Proteomes" id="UP000232323"/>
    </source>
</evidence>
<sequence>MQDIDNVALKPQWLPGSRGKSSLLTSGTSNPLPEKHGSSGTVFTPLKHPARIPANLNASEEGHSNFKKTATVESSSARWTYGEARPQLQASEKISTTDLKPLNTNAVLLTNRHAGATPMDLQHRIASSDRDTWRSSPRKTYPHHKTKALSSDETSNEQSFAQSSTACVQGNLSKEDFPTLSANSAASVHPQEETSSSRHHAAFLSSRIPEHWTSRLAEPETVHVAEAPCAALSATKPQSSVCTSRSVAASDERNVKVASRTSADSCTLPSGSPSSQSTPSVLSSTNAWTAVSQPEKMNSQLPWEDKEIAVSSFPSATASTAAVGAAPTRSSFAQAASSSLLKSVVRQSKLGVGSVGPDSSHLSDQQLREKLAVKKSRQLVPLLARKEESSFSSVVSTGSGSSKQKGAVLGGSGVNRWLGGKVQKVVPSASHGSTAAAAAAAAAPVVLPLRGVAVAEMLPNGTMMLTKKSSLIPLDKPLIAAHTPSPASVTPAACSNKPPSPERPQPITESTEGGDKLSWMGLQQIADEEKIVGCLGMGQADDQKAGACPDDISEGGKNYEDMPIFKGEATSAAWNPFLHSPAPTLSTCMSQQATTFLLNDDSQVIPPPALDCHHLSSHIPPLSLLEALSYYSAKAITKPSCHSHLSPLLSSHLIDTTCSFSPEPQLSSGGPTQCTSPALPHLSQLPPSNATLHQVLDEGLEFAEMCSLLPCDLLGPALPVVFNAPSSRHISSPSSAVHKPCMNGELLLSRQSGSRGGGCLHRVLESPEEEEEAFLRSMGWTDVEGEQDVALTDEEVAAFMSKVSALSVDKTTQALSGSLNASLVYDAPIPVRRGLWNDGLTMLRSSSNQVATVACDTCD</sequence>
<feature type="compositionally biased region" description="Basic and acidic residues" evidence="1">
    <location>
        <begin position="121"/>
        <end position="133"/>
    </location>
</feature>
<dbReference type="EMBL" id="BEGY01000060">
    <property type="protein sequence ID" value="GAX81065.1"/>
    <property type="molecule type" value="Genomic_DNA"/>
</dbReference>
<feature type="compositionally biased region" description="Polar residues" evidence="1">
    <location>
        <begin position="286"/>
        <end position="299"/>
    </location>
</feature>
<protein>
    <submittedName>
        <fullName evidence="2">Uncharacterized protein</fullName>
    </submittedName>
</protein>
<feature type="region of interest" description="Disordered" evidence="1">
    <location>
        <begin position="118"/>
        <end position="162"/>
    </location>
</feature>
<reference evidence="2 3" key="1">
    <citation type="submission" date="2017-08" db="EMBL/GenBank/DDBJ databases">
        <title>Acidophilic green algal genome provides insights into adaptation to an acidic environment.</title>
        <authorList>
            <person name="Hirooka S."/>
            <person name="Hirose Y."/>
            <person name="Kanesaki Y."/>
            <person name="Higuchi S."/>
            <person name="Fujiwara T."/>
            <person name="Onuma R."/>
            <person name="Era A."/>
            <person name="Ohbayashi R."/>
            <person name="Uzuka A."/>
            <person name="Nozaki H."/>
            <person name="Yoshikawa H."/>
            <person name="Miyagishima S.Y."/>
        </authorList>
    </citation>
    <scope>NUCLEOTIDE SEQUENCE [LARGE SCALE GENOMIC DNA]</scope>
    <source>
        <strain evidence="2 3">NIES-2499</strain>
    </source>
</reference>
<evidence type="ECO:0000256" key="1">
    <source>
        <dbReference type="SAM" id="MobiDB-lite"/>
    </source>
</evidence>
<feature type="compositionally biased region" description="Basic residues" evidence="1">
    <location>
        <begin position="136"/>
        <end position="147"/>
    </location>
</feature>
<comment type="caution">
    <text evidence="2">The sequence shown here is derived from an EMBL/GenBank/DDBJ whole genome shotgun (WGS) entry which is preliminary data.</text>
</comment>
<feature type="compositionally biased region" description="Low complexity" evidence="1">
    <location>
        <begin position="265"/>
        <end position="285"/>
    </location>
</feature>
<accession>A0A250XDB6</accession>
<name>A0A250XDB6_9CHLO</name>
<gene>
    <name evidence="2" type="ORF">CEUSTIGMA_g8500.t1</name>
</gene>
<feature type="compositionally biased region" description="Polar residues" evidence="1">
    <location>
        <begin position="19"/>
        <end position="31"/>
    </location>
</feature>
<proteinExistence type="predicted"/>
<dbReference type="AlphaFoldDB" id="A0A250XDB6"/>
<dbReference type="Proteomes" id="UP000232323">
    <property type="component" value="Unassembled WGS sequence"/>
</dbReference>
<feature type="region of interest" description="Disordered" evidence="1">
    <location>
        <begin position="253"/>
        <end position="299"/>
    </location>
</feature>
<keyword evidence="3" id="KW-1185">Reference proteome</keyword>
<evidence type="ECO:0000313" key="2">
    <source>
        <dbReference type="EMBL" id="GAX81065.1"/>
    </source>
</evidence>
<feature type="region of interest" description="Disordered" evidence="1">
    <location>
        <begin position="482"/>
        <end position="514"/>
    </location>
</feature>
<organism evidence="2 3">
    <name type="scientific">Chlamydomonas eustigma</name>
    <dbReference type="NCBI Taxonomy" id="1157962"/>
    <lineage>
        <taxon>Eukaryota</taxon>
        <taxon>Viridiplantae</taxon>
        <taxon>Chlorophyta</taxon>
        <taxon>core chlorophytes</taxon>
        <taxon>Chlorophyceae</taxon>
        <taxon>CS clade</taxon>
        <taxon>Chlamydomonadales</taxon>
        <taxon>Chlamydomonadaceae</taxon>
        <taxon>Chlamydomonas</taxon>
    </lineage>
</organism>